<proteinExistence type="predicted"/>
<reference evidence="1 2" key="1">
    <citation type="submission" date="2008-03" db="EMBL/GenBank/DDBJ databases">
        <title>Complete sequence of Leptothrix cholodnii SP-6.</title>
        <authorList>
            <consortium name="US DOE Joint Genome Institute"/>
            <person name="Copeland A."/>
            <person name="Lucas S."/>
            <person name="Lapidus A."/>
            <person name="Glavina del Rio T."/>
            <person name="Dalin E."/>
            <person name="Tice H."/>
            <person name="Bruce D."/>
            <person name="Goodwin L."/>
            <person name="Pitluck S."/>
            <person name="Chertkov O."/>
            <person name="Brettin T."/>
            <person name="Detter J.C."/>
            <person name="Han C."/>
            <person name="Kuske C.R."/>
            <person name="Schmutz J."/>
            <person name="Larimer F."/>
            <person name="Land M."/>
            <person name="Hauser L."/>
            <person name="Kyrpides N."/>
            <person name="Lykidis A."/>
            <person name="Emerson D."/>
            <person name="Richardson P."/>
        </authorList>
    </citation>
    <scope>NUCLEOTIDE SEQUENCE [LARGE SCALE GENOMIC DNA]</scope>
    <source>
        <strain evidence="2">ATCC 51168 / LMG 8142 / SP-6</strain>
    </source>
</reference>
<gene>
    <name evidence="1" type="ordered locus">Lcho_2288</name>
</gene>
<name>B1Y432_LEPCP</name>
<dbReference type="RefSeq" id="WP_012347312.1">
    <property type="nucleotide sequence ID" value="NC_010524.1"/>
</dbReference>
<dbReference type="STRING" id="395495.Lcho_2288"/>
<dbReference type="HOGENOM" id="CLU_2770830_0_0_4"/>
<dbReference type="KEGG" id="lch:Lcho_2288"/>
<keyword evidence="2" id="KW-1185">Reference proteome</keyword>
<sequence length="69" mass="7781">MPRTAISDRELLEWMLQQDQLRIEKWHHPGGKQSVSVWTNLDDDDAPSGVATTARGALVMAIQHQRSLS</sequence>
<protein>
    <submittedName>
        <fullName evidence="1">Uncharacterized protein</fullName>
    </submittedName>
</protein>
<dbReference type="EMBL" id="CP001013">
    <property type="protein sequence ID" value="ACB34554.1"/>
    <property type="molecule type" value="Genomic_DNA"/>
</dbReference>
<accession>B1Y432</accession>
<evidence type="ECO:0000313" key="2">
    <source>
        <dbReference type="Proteomes" id="UP000001693"/>
    </source>
</evidence>
<evidence type="ECO:0000313" key="1">
    <source>
        <dbReference type="EMBL" id="ACB34554.1"/>
    </source>
</evidence>
<dbReference type="AlphaFoldDB" id="B1Y432"/>
<dbReference type="Proteomes" id="UP000001693">
    <property type="component" value="Chromosome"/>
</dbReference>
<organism evidence="1 2">
    <name type="scientific">Leptothrix cholodnii (strain ATCC 51168 / LMG 8142 / SP-6)</name>
    <name type="common">Leptothrix discophora (strain SP-6)</name>
    <dbReference type="NCBI Taxonomy" id="395495"/>
    <lineage>
        <taxon>Bacteria</taxon>
        <taxon>Pseudomonadati</taxon>
        <taxon>Pseudomonadota</taxon>
        <taxon>Betaproteobacteria</taxon>
        <taxon>Burkholderiales</taxon>
        <taxon>Sphaerotilaceae</taxon>
        <taxon>Leptothrix</taxon>
    </lineage>
</organism>